<organism evidence="1 2">
    <name type="scientific">Vaccinium darrowii</name>
    <dbReference type="NCBI Taxonomy" id="229202"/>
    <lineage>
        <taxon>Eukaryota</taxon>
        <taxon>Viridiplantae</taxon>
        <taxon>Streptophyta</taxon>
        <taxon>Embryophyta</taxon>
        <taxon>Tracheophyta</taxon>
        <taxon>Spermatophyta</taxon>
        <taxon>Magnoliopsida</taxon>
        <taxon>eudicotyledons</taxon>
        <taxon>Gunneridae</taxon>
        <taxon>Pentapetalae</taxon>
        <taxon>asterids</taxon>
        <taxon>Ericales</taxon>
        <taxon>Ericaceae</taxon>
        <taxon>Vaccinioideae</taxon>
        <taxon>Vaccinieae</taxon>
        <taxon>Vaccinium</taxon>
    </lineage>
</organism>
<evidence type="ECO:0000313" key="1">
    <source>
        <dbReference type="EMBL" id="KAH7862102.1"/>
    </source>
</evidence>
<gene>
    <name evidence="1" type="ORF">Vadar_034780</name>
</gene>
<sequence length="1411" mass="158882">MADAEVARRLISDIGKQLAALKTCPNKDLLVKLLKQAESAFPELDQSSSLKHSIKPLSDSLVKHKLLQHKDKDIRLLVALCFCEIIRVLAPSPDLTDVVFKDIFTLFLGLFAELADTTSPYFPRRLKVLETLDKLKFCVLMFDMGCEDLVLKMFDTFFSVVREHHPQSLFSAMSSIIALILKEKEKASHSLIDVILQNLLKEGKGASPAASMLAVSVIQNCAEDLETYVCEFLTSCIVNRDGVRSDLKEFYHEIMYEIVQYAPQMLLAVIPTLTQELLADQVDVRIKAVKFVGRLLALPGHHLAHEYRHLFIEFTKRFSDKSAEVRLGAISCAKAFCMTNPLGTESLEVLTALEGRLLDFDDRVRTQAVVVVCDLARANLKSVPHELISRATERLRDKKVPVRKKALQKLLEVYRDYCTKCAAGIITPSDQFEQIPCRVLMLCYDKDCKEFRPQSMELVLAEELFPSSLAIEARTRHWIFLFSLFDSTHLKALNAILSHKRRLQTEMQVYLSLLKEENNGSEEMQKRIQTSVAKISSSFPDPSKAEECFHKLNIGKDYRIFSTLAQLLDEVNIKSAESMRENFLRKTGDKHPHFGFLQLLSKKCLFNIFSSEHVQCILDQLLSDKLGNKNLEDSSVKLLSGIISAFPSLLRGSKNQFQLLLKDGIPIHENLITILAKAGPHISIKISDIYPSLERVCLEGTRAQSKLAVSAIAALTDTSDQFIFSELCETLVNALHGGQNIPTVLQSLGCMAQHAISGFDNRHEEISRYIVENQLLSTDVSSSILLRVELPNCIDSSDETSEYSVSSKLKIFGLKALVRSFLPHRSTLVGHDINQLLDVLSKFLQNGFITDGIMSCESDNMRLAAAKSVLRLSRRWDLHIPPQIFRVTILMAKDSKAMVRKPFIAKIHKLLKQHAIPSKYACAFAFAASDSLENLRDDSRKCMTEFVKGFRRKARTRQSSAKQQGLTDFPEYIVVFLIHVLAHDSGFPPENCDNEEIYSLFLSPLIFTLHTLVDASFVDGDMDVINTAVSCLQNILFAIKRAEDAVDAHTTPKLVILAHFGISLLNALNYKTNSETHNHGSILLPSSLYRICPGEKRQEANVNYLARSHLIEEIADKVALHCPSSARNKCGRKCQEDVSKSDTIKCSTFNLPLHKNNDSFTYGTRQLHDTSFSHGKEIHETLKKEMNIRGRQKKAVSPTLPSSVELHNEFAIYDENEKGESRNSEPLIQREHLPSSCDSDVTGAEPSKCTGIANVCSLKDFGNTSQELVGQRIKLWSPVDKSYYSGTVSGFDRRNDTHKITYDKGQVEVVCLETENWEPISDDFLLEKESNCSDSQRCDSVNHQTKMDDAYWDDICPAKSFPSKSNRNFLKRTIPTPGKENKGQKLSLGMSTSEVIDENDKVIGRRTRRRK</sequence>
<protein>
    <submittedName>
        <fullName evidence="1">Uncharacterized protein</fullName>
    </submittedName>
</protein>
<name>A0ACB7Z911_9ERIC</name>
<evidence type="ECO:0000313" key="2">
    <source>
        <dbReference type="Proteomes" id="UP000828048"/>
    </source>
</evidence>
<dbReference type="EMBL" id="CM037154">
    <property type="protein sequence ID" value="KAH7862102.1"/>
    <property type="molecule type" value="Genomic_DNA"/>
</dbReference>
<accession>A0ACB7Z911</accession>
<keyword evidence="2" id="KW-1185">Reference proteome</keyword>
<comment type="caution">
    <text evidence="1">The sequence shown here is derived from an EMBL/GenBank/DDBJ whole genome shotgun (WGS) entry which is preliminary data.</text>
</comment>
<dbReference type="Proteomes" id="UP000828048">
    <property type="component" value="Chromosome 4"/>
</dbReference>
<reference evidence="1 2" key="1">
    <citation type="journal article" date="2021" name="Hortic Res">
        <title>High-quality reference genome and annotation aids understanding of berry development for evergreen blueberry (Vaccinium darrowii).</title>
        <authorList>
            <person name="Yu J."/>
            <person name="Hulse-Kemp A.M."/>
            <person name="Babiker E."/>
            <person name="Staton M."/>
        </authorList>
    </citation>
    <scope>NUCLEOTIDE SEQUENCE [LARGE SCALE GENOMIC DNA]</scope>
    <source>
        <strain evidence="2">cv. NJ 8807/NJ 8810</strain>
        <tissue evidence="1">Young leaf</tissue>
    </source>
</reference>
<proteinExistence type="predicted"/>